<keyword evidence="2" id="KW-1133">Transmembrane helix</keyword>
<feature type="region of interest" description="Disordered" evidence="1">
    <location>
        <begin position="145"/>
        <end position="174"/>
    </location>
</feature>
<gene>
    <name evidence="3" type="ORF">CQR47_1764</name>
</gene>
<keyword evidence="2" id="KW-0472">Membrane</keyword>
<dbReference type="AlphaFoldDB" id="A0A2N3QEU6"/>
<dbReference type="Proteomes" id="UP000233727">
    <property type="component" value="Unassembled WGS sequence"/>
</dbReference>
<accession>A0A2N3QEU6</accession>
<proteinExistence type="predicted"/>
<dbReference type="EMBL" id="PCGY01000023">
    <property type="protein sequence ID" value="PKU88632.1"/>
    <property type="molecule type" value="Genomic_DNA"/>
</dbReference>
<reference evidence="3 4" key="1">
    <citation type="submission" date="2017-10" db="EMBL/GenBank/DDBJ databases">
        <title>Bifidobacterium genomics.</title>
        <authorList>
            <person name="Lugli G.A."/>
            <person name="Milani C."/>
            <person name="Mancabelli L."/>
        </authorList>
    </citation>
    <scope>NUCLEOTIDE SEQUENCE [LARGE SCALE GENOMIC DNA]</scope>
    <source>
        <strain evidence="3 4">1542B</strain>
    </source>
</reference>
<protein>
    <submittedName>
        <fullName evidence="3">Uncharacterized protein</fullName>
    </submittedName>
</protein>
<feature type="transmembrane region" description="Helical" evidence="2">
    <location>
        <begin position="70"/>
        <end position="91"/>
    </location>
</feature>
<feature type="transmembrane region" description="Helical" evidence="2">
    <location>
        <begin position="12"/>
        <end position="39"/>
    </location>
</feature>
<feature type="transmembrane region" description="Helical" evidence="2">
    <location>
        <begin position="111"/>
        <end position="130"/>
    </location>
</feature>
<organism evidence="3 4">
    <name type="scientific">Bifidobacterium thermophilum</name>
    <dbReference type="NCBI Taxonomy" id="33905"/>
    <lineage>
        <taxon>Bacteria</taxon>
        <taxon>Bacillati</taxon>
        <taxon>Actinomycetota</taxon>
        <taxon>Actinomycetes</taxon>
        <taxon>Bifidobacteriales</taxon>
        <taxon>Bifidobacteriaceae</taxon>
        <taxon>Bifidobacterium</taxon>
    </lineage>
</organism>
<keyword evidence="2" id="KW-0812">Transmembrane</keyword>
<sequence>MILRHECNHFILTYMISSVLQALVSAIVGSAGTLFATFFTPLVNEIGTHFAKYISERKSADDSSEQTGLLPYYILTILLITGLILCGALLVFQFQDWQFGTMKPRTELFKYMWWIVISTLILSILSFVTAKRILKIAKANIEMPTETDRQTAQTTQLPDAEKSAEAEQNQLHQA</sequence>
<evidence type="ECO:0000256" key="1">
    <source>
        <dbReference type="SAM" id="MobiDB-lite"/>
    </source>
</evidence>
<evidence type="ECO:0000313" key="4">
    <source>
        <dbReference type="Proteomes" id="UP000233727"/>
    </source>
</evidence>
<evidence type="ECO:0000256" key="2">
    <source>
        <dbReference type="SAM" id="Phobius"/>
    </source>
</evidence>
<comment type="caution">
    <text evidence="3">The sequence shown here is derived from an EMBL/GenBank/DDBJ whole genome shotgun (WGS) entry which is preliminary data.</text>
</comment>
<name>A0A2N3QEU6_9BIFI</name>
<evidence type="ECO:0000313" key="3">
    <source>
        <dbReference type="EMBL" id="PKU88632.1"/>
    </source>
</evidence>